<protein>
    <submittedName>
        <fullName evidence="1">Uncharacterized protein</fullName>
    </submittedName>
</protein>
<sequence length="218" mass="25071">MGIKATIAQAAPNRPPTLSEGDLDPAILWEWFIKCETYLRHKGTSNADMVKTIAYGMVGVRAIRWLAAKGPALASMGWEEYKSQMRALFLASDWEHVTRMDILRFRQATSKPFIDFALELMGRNNLLAGTDSFMDDDFMRETIEAGMEQELSRECNRENTNQIKDFQRWLDEVKRIDECRCARLEELAREFAKLSTTSAAQPSCLQLDTFFHYVYPHA</sequence>
<proteinExistence type="predicted"/>
<keyword evidence="2" id="KW-1185">Reference proteome</keyword>
<evidence type="ECO:0000313" key="1">
    <source>
        <dbReference type="EMBL" id="KAF9502274.1"/>
    </source>
</evidence>
<name>A0A9P6AC32_PLEER</name>
<comment type="caution">
    <text evidence="1">The sequence shown here is derived from an EMBL/GenBank/DDBJ whole genome shotgun (WGS) entry which is preliminary data.</text>
</comment>
<gene>
    <name evidence="1" type="ORF">BDN71DRAFT_1425974</name>
</gene>
<dbReference type="AlphaFoldDB" id="A0A9P6AC32"/>
<dbReference type="EMBL" id="MU154521">
    <property type="protein sequence ID" value="KAF9502274.1"/>
    <property type="molecule type" value="Genomic_DNA"/>
</dbReference>
<reference evidence="1" key="1">
    <citation type="submission" date="2020-11" db="EMBL/GenBank/DDBJ databases">
        <authorList>
            <consortium name="DOE Joint Genome Institute"/>
            <person name="Ahrendt S."/>
            <person name="Riley R."/>
            <person name="Andreopoulos W."/>
            <person name="Labutti K."/>
            <person name="Pangilinan J."/>
            <person name="Ruiz-Duenas F.J."/>
            <person name="Barrasa J.M."/>
            <person name="Sanchez-Garcia M."/>
            <person name="Camarero S."/>
            <person name="Miyauchi S."/>
            <person name="Serrano A."/>
            <person name="Linde D."/>
            <person name="Babiker R."/>
            <person name="Drula E."/>
            <person name="Ayuso-Fernandez I."/>
            <person name="Pacheco R."/>
            <person name="Padilla G."/>
            <person name="Ferreira P."/>
            <person name="Barriuso J."/>
            <person name="Kellner H."/>
            <person name="Castanera R."/>
            <person name="Alfaro M."/>
            <person name="Ramirez L."/>
            <person name="Pisabarro A.G."/>
            <person name="Kuo A."/>
            <person name="Tritt A."/>
            <person name="Lipzen A."/>
            <person name="He G."/>
            <person name="Yan M."/>
            <person name="Ng V."/>
            <person name="Cullen D."/>
            <person name="Martin F."/>
            <person name="Rosso M.-N."/>
            <person name="Henrissat B."/>
            <person name="Hibbett D."/>
            <person name="Martinez A.T."/>
            <person name="Grigoriev I.V."/>
        </authorList>
    </citation>
    <scope>NUCLEOTIDE SEQUENCE</scope>
    <source>
        <strain evidence="1">ATCC 90797</strain>
    </source>
</reference>
<evidence type="ECO:0000313" key="2">
    <source>
        <dbReference type="Proteomes" id="UP000807025"/>
    </source>
</evidence>
<dbReference type="Proteomes" id="UP000807025">
    <property type="component" value="Unassembled WGS sequence"/>
</dbReference>
<organism evidence="1 2">
    <name type="scientific">Pleurotus eryngii</name>
    <name type="common">Boletus of the steppes</name>
    <dbReference type="NCBI Taxonomy" id="5323"/>
    <lineage>
        <taxon>Eukaryota</taxon>
        <taxon>Fungi</taxon>
        <taxon>Dikarya</taxon>
        <taxon>Basidiomycota</taxon>
        <taxon>Agaricomycotina</taxon>
        <taxon>Agaricomycetes</taxon>
        <taxon>Agaricomycetidae</taxon>
        <taxon>Agaricales</taxon>
        <taxon>Pleurotineae</taxon>
        <taxon>Pleurotaceae</taxon>
        <taxon>Pleurotus</taxon>
    </lineage>
</organism>
<dbReference type="OrthoDB" id="3268967at2759"/>
<accession>A0A9P6AC32</accession>